<keyword evidence="4" id="KW-1185">Reference proteome</keyword>
<dbReference type="AlphaFoldDB" id="A0A8D2IFI4"/>
<dbReference type="InterPro" id="IPR036179">
    <property type="entry name" value="Ig-like_dom_sf"/>
</dbReference>
<feature type="domain" description="Immunoglobulin V-set" evidence="2">
    <location>
        <begin position="24"/>
        <end position="108"/>
    </location>
</feature>
<dbReference type="InterPro" id="IPR013783">
    <property type="entry name" value="Ig-like_fold"/>
</dbReference>
<evidence type="ECO:0000313" key="3">
    <source>
        <dbReference type="Ensembl" id="ENSUPAP00010030258.1"/>
    </source>
</evidence>
<protein>
    <recommendedName>
        <fullName evidence="2">Immunoglobulin V-set domain-containing protein</fullName>
    </recommendedName>
</protein>
<feature type="chain" id="PRO_5034081401" description="Immunoglobulin V-set domain-containing protein" evidence="1">
    <location>
        <begin position="17"/>
        <end position="108"/>
    </location>
</feature>
<dbReference type="PANTHER" id="PTHR23267">
    <property type="entry name" value="IMMUNOGLOBULIN LIGHT CHAIN"/>
    <property type="match status" value="1"/>
</dbReference>
<dbReference type="GeneTree" id="ENSGT00940000153520"/>
<dbReference type="InterPro" id="IPR050150">
    <property type="entry name" value="IgV_Light_Chain"/>
</dbReference>
<dbReference type="SUPFAM" id="SSF48726">
    <property type="entry name" value="Immunoglobulin"/>
    <property type="match status" value="1"/>
</dbReference>
<sequence length="108" mass="11866">MAWTLLLLLLLFHCSGRDMLHSLQSQPSLSATPGASARLTCSLSSGFGVDNYLISWYQQKPENPPHYLLNYYSDSYPVKDKGSEVPNRFSGSKDASANAGILLISEVQ</sequence>
<keyword evidence="1" id="KW-0732">Signal</keyword>
<evidence type="ECO:0000256" key="1">
    <source>
        <dbReference type="SAM" id="SignalP"/>
    </source>
</evidence>
<dbReference type="Proteomes" id="UP000694417">
    <property type="component" value="Unplaced"/>
</dbReference>
<dbReference type="Ensembl" id="ENSUPAT00010034379.1">
    <property type="protein sequence ID" value="ENSUPAP00010030258.1"/>
    <property type="gene ID" value="ENSUPAG00010023755.1"/>
</dbReference>
<evidence type="ECO:0000259" key="2">
    <source>
        <dbReference type="Pfam" id="PF07686"/>
    </source>
</evidence>
<organism evidence="3 4">
    <name type="scientific">Urocitellus parryii</name>
    <name type="common">Arctic ground squirrel</name>
    <name type="synonym">Spermophilus parryii</name>
    <dbReference type="NCBI Taxonomy" id="9999"/>
    <lineage>
        <taxon>Eukaryota</taxon>
        <taxon>Metazoa</taxon>
        <taxon>Chordata</taxon>
        <taxon>Craniata</taxon>
        <taxon>Vertebrata</taxon>
        <taxon>Euteleostomi</taxon>
        <taxon>Mammalia</taxon>
        <taxon>Eutheria</taxon>
        <taxon>Euarchontoglires</taxon>
        <taxon>Glires</taxon>
        <taxon>Rodentia</taxon>
        <taxon>Sciuromorpha</taxon>
        <taxon>Sciuridae</taxon>
        <taxon>Xerinae</taxon>
        <taxon>Marmotini</taxon>
        <taxon>Urocitellus</taxon>
    </lineage>
</organism>
<dbReference type="InterPro" id="IPR013106">
    <property type="entry name" value="Ig_V-set"/>
</dbReference>
<evidence type="ECO:0000313" key="4">
    <source>
        <dbReference type="Proteomes" id="UP000694417"/>
    </source>
</evidence>
<reference evidence="3" key="1">
    <citation type="submission" date="2025-08" db="UniProtKB">
        <authorList>
            <consortium name="Ensembl"/>
        </authorList>
    </citation>
    <scope>IDENTIFICATION</scope>
</reference>
<proteinExistence type="predicted"/>
<dbReference type="Pfam" id="PF07686">
    <property type="entry name" value="V-set"/>
    <property type="match status" value="1"/>
</dbReference>
<reference evidence="3" key="2">
    <citation type="submission" date="2025-09" db="UniProtKB">
        <authorList>
            <consortium name="Ensembl"/>
        </authorList>
    </citation>
    <scope>IDENTIFICATION</scope>
</reference>
<dbReference type="Gene3D" id="2.60.40.10">
    <property type="entry name" value="Immunoglobulins"/>
    <property type="match status" value="1"/>
</dbReference>
<name>A0A8D2IFI4_UROPR</name>
<accession>A0A8D2IFI4</accession>
<feature type="signal peptide" evidence="1">
    <location>
        <begin position="1"/>
        <end position="16"/>
    </location>
</feature>